<sequence length="212" mass="21698">MTTRTRPDPAPLPLLADDPRPVGWPVGLMLLGALGFVSVYVVAVLSTRGQSIDTRAMEAVTATGSRHDLLSSLLPNPYLLLGAALALGGLALLRHVRTGLAVLVAVPLLVASTQVLKDVLPRPQLADPWAMANSLPSGHTGAALALALALLLVSPRRLLPAAALVGAAVSLWMGALVVLLGYHRPSDVLASALLAVGAGGLGLLVRGGRPAR</sequence>
<reference evidence="3 4" key="1">
    <citation type="submission" date="2015-12" db="EMBL/GenBank/DDBJ databases">
        <title>Serinicoccus chungangenesis strain CD08_5 genome sequencing and assembly.</title>
        <authorList>
            <person name="Chander A.M."/>
            <person name="Kaur G."/>
            <person name="Nair G.R."/>
            <person name="Dhawan D.K."/>
            <person name="Kochhar R.K."/>
            <person name="Mayilraj S."/>
            <person name="Bhadada S.K."/>
        </authorList>
    </citation>
    <scope>NUCLEOTIDE SEQUENCE [LARGE SCALE GENOMIC DNA]</scope>
    <source>
        <strain evidence="3 4">CD08_5</strain>
    </source>
</reference>
<protein>
    <recommendedName>
        <fullName evidence="2">Phosphatidic acid phosphatase type 2/haloperoxidase domain-containing protein</fullName>
    </recommendedName>
</protein>
<dbReference type="InterPro" id="IPR000326">
    <property type="entry name" value="PAP2/HPO"/>
</dbReference>
<keyword evidence="1" id="KW-0472">Membrane</keyword>
<comment type="caution">
    <text evidence="3">The sequence shown here is derived from an EMBL/GenBank/DDBJ whole genome shotgun (WGS) entry which is preliminary data.</text>
</comment>
<dbReference type="AlphaFoldDB" id="A0A0W8I741"/>
<feature type="transmembrane region" description="Helical" evidence="1">
    <location>
        <begin position="100"/>
        <end position="116"/>
    </location>
</feature>
<dbReference type="STRING" id="767452.AVL62_03935"/>
<dbReference type="SUPFAM" id="SSF48317">
    <property type="entry name" value="Acid phosphatase/Vanadium-dependent haloperoxidase"/>
    <property type="match status" value="1"/>
</dbReference>
<feature type="transmembrane region" description="Helical" evidence="1">
    <location>
        <begin position="188"/>
        <end position="205"/>
    </location>
</feature>
<organism evidence="3 4">
    <name type="scientific">Serinicoccus chungangensis</name>
    <dbReference type="NCBI Taxonomy" id="767452"/>
    <lineage>
        <taxon>Bacteria</taxon>
        <taxon>Bacillati</taxon>
        <taxon>Actinomycetota</taxon>
        <taxon>Actinomycetes</taxon>
        <taxon>Micrococcales</taxon>
        <taxon>Ornithinimicrobiaceae</taxon>
        <taxon>Serinicoccus</taxon>
    </lineage>
</organism>
<accession>A0A0W8I741</accession>
<dbReference type="SMART" id="SM00014">
    <property type="entry name" value="acidPPc"/>
    <property type="match status" value="1"/>
</dbReference>
<keyword evidence="1" id="KW-1133">Transmembrane helix</keyword>
<evidence type="ECO:0000259" key="2">
    <source>
        <dbReference type="SMART" id="SM00014"/>
    </source>
</evidence>
<feature type="transmembrane region" description="Helical" evidence="1">
    <location>
        <begin position="136"/>
        <end position="154"/>
    </location>
</feature>
<evidence type="ECO:0000256" key="1">
    <source>
        <dbReference type="SAM" id="Phobius"/>
    </source>
</evidence>
<dbReference type="Pfam" id="PF01569">
    <property type="entry name" value="PAP2"/>
    <property type="match status" value="1"/>
</dbReference>
<evidence type="ECO:0000313" key="4">
    <source>
        <dbReference type="Proteomes" id="UP000054837"/>
    </source>
</evidence>
<keyword evidence="4" id="KW-1185">Reference proteome</keyword>
<feature type="transmembrane region" description="Helical" evidence="1">
    <location>
        <begin position="21"/>
        <end position="43"/>
    </location>
</feature>
<dbReference type="CDD" id="cd01610">
    <property type="entry name" value="PAP2_like"/>
    <property type="match status" value="1"/>
</dbReference>
<dbReference type="InterPro" id="IPR036938">
    <property type="entry name" value="PAP2/HPO_sf"/>
</dbReference>
<evidence type="ECO:0000313" key="3">
    <source>
        <dbReference type="EMBL" id="KUG54375.1"/>
    </source>
</evidence>
<proteinExistence type="predicted"/>
<feature type="domain" description="Phosphatidic acid phosphatase type 2/haloperoxidase" evidence="2">
    <location>
        <begin position="98"/>
        <end position="203"/>
    </location>
</feature>
<dbReference type="Gene3D" id="1.20.144.10">
    <property type="entry name" value="Phosphatidic acid phosphatase type 2/haloperoxidase"/>
    <property type="match status" value="1"/>
</dbReference>
<dbReference type="RefSeq" id="WP_058891108.1">
    <property type="nucleotide sequence ID" value="NZ_LQBL01000027.1"/>
</dbReference>
<dbReference type="EMBL" id="LQBL01000027">
    <property type="protein sequence ID" value="KUG54375.1"/>
    <property type="molecule type" value="Genomic_DNA"/>
</dbReference>
<dbReference type="OrthoDB" id="4869868at2"/>
<feature type="transmembrane region" description="Helical" evidence="1">
    <location>
        <begin position="76"/>
        <end position="93"/>
    </location>
</feature>
<gene>
    <name evidence="3" type="ORF">AVL62_03935</name>
</gene>
<dbReference type="Proteomes" id="UP000054837">
    <property type="component" value="Unassembled WGS sequence"/>
</dbReference>
<feature type="transmembrane region" description="Helical" evidence="1">
    <location>
        <begin position="161"/>
        <end position="182"/>
    </location>
</feature>
<name>A0A0W8I741_9MICO</name>
<keyword evidence="1" id="KW-0812">Transmembrane</keyword>